<dbReference type="GO" id="GO:0004364">
    <property type="term" value="F:glutathione transferase activity"/>
    <property type="evidence" value="ECO:0007669"/>
    <property type="project" value="TreeGrafter"/>
</dbReference>
<sequence length="242" mass="27246">MAYELYYWTGIPGRGEFVRLALEQAGAAYVDISRNFKTMREGAPTLMAFMAGENLVHPPFAAPVLKDGDVVIGQTSAILLYLGDRHCLAPADPVERLWTHQIQLTIADLVGEAHDAHHPLGGNFWYHEQKDEARRRTEHFRGHRIPRFIGWLETILARNPAGPEFLVGGALTYADLSLFQAVEGLAYAFPKQLARTLAKTPLVAALRQRIAEQPRIKAYIESDRRQAFNTDGVFRHYPELDV</sequence>
<evidence type="ECO:0000313" key="3">
    <source>
        <dbReference type="EMBL" id="SFK92654.1"/>
    </source>
</evidence>
<keyword evidence="4" id="KW-1185">Reference proteome</keyword>
<dbReference type="InterPro" id="IPR036249">
    <property type="entry name" value="Thioredoxin-like_sf"/>
</dbReference>
<dbReference type="Gene3D" id="1.20.1050.10">
    <property type="match status" value="1"/>
</dbReference>
<dbReference type="SFLD" id="SFLDS00019">
    <property type="entry name" value="Glutathione_Transferase_(cytos"/>
    <property type="match status" value="1"/>
</dbReference>
<dbReference type="SUPFAM" id="SSF52833">
    <property type="entry name" value="Thioredoxin-like"/>
    <property type="match status" value="1"/>
</dbReference>
<dbReference type="STRING" id="1612308.SAMN05444581_1711"/>
<feature type="domain" description="GST N-terminal" evidence="1">
    <location>
        <begin position="1"/>
        <end position="90"/>
    </location>
</feature>
<dbReference type="Pfam" id="PF14497">
    <property type="entry name" value="GST_C_3"/>
    <property type="match status" value="1"/>
</dbReference>
<dbReference type="PROSITE" id="PS50405">
    <property type="entry name" value="GST_CTER"/>
    <property type="match status" value="1"/>
</dbReference>
<organism evidence="3 4">
    <name type="scientific">Methylocapsa palsarum</name>
    <dbReference type="NCBI Taxonomy" id="1612308"/>
    <lineage>
        <taxon>Bacteria</taxon>
        <taxon>Pseudomonadati</taxon>
        <taxon>Pseudomonadota</taxon>
        <taxon>Alphaproteobacteria</taxon>
        <taxon>Hyphomicrobiales</taxon>
        <taxon>Beijerinckiaceae</taxon>
        <taxon>Methylocapsa</taxon>
    </lineage>
</organism>
<protein>
    <submittedName>
        <fullName evidence="3">Glutathione S-transferase</fullName>
    </submittedName>
</protein>
<reference evidence="3 4" key="1">
    <citation type="submission" date="2016-10" db="EMBL/GenBank/DDBJ databases">
        <authorList>
            <person name="de Groot N.N."/>
        </authorList>
    </citation>
    <scope>NUCLEOTIDE SEQUENCE [LARGE SCALE GENOMIC DNA]</scope>
    <source>
        <strain evidence="3 4">NE2</strain>
    </source>
</reference>
<evidence type="ECO:0000259" key="1">
    <source>
        <dbReference type="PROSITE" id="PS50404"/>
    </source>
</evidence>
<dbReference type="RefSeq" id="WP_091686931.1">
    <property type="nucleotide sequence ID" value="NZ_FOSN01000071.1"/>
</dbReference>
<accession>A0A1I4DG67</accession>
<dbReference type="SUPFAM" id="SSF47616">
    <property type="entry name" value="GST C-terminal domain-like"/>
    <property type="match status" value="1"/>
</dbReference>
<dbReference type="InterPro" id="IPR050213">
    <property type="entry name" value="GST_superfamily"/>
</dbReference>
<name>A0A1I4DG67_9HYPH</name>
<dbReference type="PANTHER" id="PTHR11571:SF263">
    <property type="entry name" value="GLUTATHIONE S-TRANSFERASE"/>
    <property type="match status" value="1"/>
</dbReference>
<feature type="domain" description="GST C-terminal" evidence="2">
    <location>
        <begin position="92"/>
        <end position="240"/>
    </location>
</feature>
<dbReference type="InterPro" id="IPR040079">
    <property type="entry name" value="Glutathione_S-Trfase"/>
</dbReference>
<keyword evidence="3" id="KW-0808">Transferase</keyword>
<dbReference type="PANTHER" id="PTHR11571">
    <property type="entry name" value="GLUTATHIONE S-TRANSFERASE"/>
    <property type="match status" value="1"/>
</dbReference>
<dbReference type="GO" id="GO:0006749">
    <property type="term" value="P:glutathione metabolic process"/>
    <property type="evidence" value="ECO:0007669"/>
    <property type="project" value="TreeGrafter"/>
</dbReference>
<gene>
    <name evidence="3" type="ORF">SAMN05444581_1711</name>
</gene>
<dbReference type="CDD" id="cd03039">
    <property type="entry name" value="GST_N_Sigma_like"/>
    <property type="match status" value="1"/>
</dbReference>
<dbReference type="PROSITE" id="PS50404">
    <property type="entry name" value="GST_NTER"/>
    <property type="match status" value="1"/>
</dbReference>
<evidence type="ECO:0000259" key="2">
    <source>
        <dbReference type="PROSITE" id="PS50405"/>
    </source>
</evidence>
<dbReference type="InterPro" id="IPR036282">
    <property type="entry name" value="Glutathione-S-Trfase_C_sf"/>
</dbReference>
<proteinExistence type="predicted"/>
<dbReference type="Gene3D" id="3.40.30.10">
    <property type="entry name" value="Glutaredoxin"/>
    <property type="match status" value="1"/>
</dbReference>
<evidence type="ECO:0000313" key="4">
    <source>
        <dbReference type="Proteomes" id="UP000198755"/>
    </source>
</evidence>
<dbReference type="Proteomes" id="UP000198755">
    <property type="component" value="Unassembled WGS sequence"/>
</dbReference>
<dbReference type="OrthoDB" id="7203409at2"/>
<dbReference type="InterPro" id="IPR004046">
    <property type="entry name" value="GST_C"/>
</dbReference>
<dbReference type="CDD" id="cd03192">
    <property type="entry name" value="GST_C_Sigma_like"/>
    <property type="match status" value="1"/>
</dbReference>
<dbReference type="InterPro" id="IPR010987">
    <property type="entry name" value="Glutathione-S-Trfase_C-like"/>
</dbReference>
<dbReference type="AlphaFoldDB" id="A0A1I4DG67"/>
<dbReference type="EMBL" id="FOSN01000071">
    <property type="protein sequence ID" value="SFK92654.1"/>
    <property type="molecule type" value="Genomic_DNA"/>
</dbReference>
<dbReference type="InterPro" id="IPR004045">
    <property type="entry name" value="Glutathione_S-Trfase_N"/>
</dbReference>